<feature type="region of interest" description="Disordered" evidence="5">
    <location>
        <begin position="155"/>
        <end position="177"/>
    </location>
</feature>
<evidence type="ECO:0000259" key="7">
    <source>
        <dbReference type="Pfam" id="PF01699"/>
    </source>
</evidence>
<dbReference type="NCBIfam" id="TIGR00367">
    <property type="entry name" value="calcium/sodium antiporter"/>
    <property type="match status" value="1"/>
</dbReference>
<feature type="transmembrane region" description="Helical" evidence="6">
    <location>
        <begin position="103"/>
        <end position="121"/>
    </location>
</feature>
<feature type="domain" description="Sodium/calcium exchanger membrane region" evidence="7">
    <location>
        <begin position="186"/>
        <end position="324"/>
    </location>
</feature>
<dbReference type="RefSeq" id="WP_377833702.1">
    <property type="nucleotide sequence ID" value="NZ_JBHRSK010000008.1"/>
</dbReference>
<keyword evidence="9" id="KW-1185">Reference proteome</keyword>
<keyword evidence="4 6" id="KW-0472">Membrane</keyword>
<sequence length="327" mass="33875">MTLDLLFLVGGLIVLVLAGDALVRGAVNLSLRLGIPSLIVGLTVVAFGTSAPELLVSVKAVLDHAPGIALGNVVGSNIANILLVLGLPAMISTIHASNGETRRSFLTMLAATVLFMAVAFAGPIRAPHALILLAGLGLMLWDSYRSARAHRRALAEAAGETEEEAEEEERAELEGADPGMPGWQIAVFLALGLIGLPLGADLLVDGAVGIARILGVSETVIGLTLVAIGTSLPELATCVTAALRRQTDVVMGNVIGSNIFNLLGIIGVAGLVGPLPVPAQMLHFDLWAMLAASLVLAPIVLYQRDITRLWGFALLAAYVLFIAAIVS</sequence>
<keyword evidence="3 6" id="KW-1133">Transmembrane helix</keyword>
<evidence type="ECO:0000256" key="6">
    <source>
        <dbReference type="SAM" id="Phobius"/>
    </source>
</evidence>
<keyword evidence="2 6" id="KW-0812">Transmembrane</keyword>
<evidence type="ECO:0000256" key="2">
    <source>
        <dbReference type="ARBA" id="ARBA00022692"/>
    </source>
</evidence>
<feature type="transmembrane region" description="Helical" evidence="6">
    <location>
        <begin position="182"/>
        <end position="200"/>
    </location>
</feature>
<protein>
    <submittedName>
        <fullName evidence="8">Calcium/sodium antiporter</fullName>
    </submittedName>
</protein>
<feature type="compositionally biased region" description="Acidic residues" evidence="5">
    <location>
        <begin position="159"/>
        <end position="175"/>
    </location>
</feature>
<feature type="transmembrane region" description="Helical" evidence="6">
    <location>
        <begin position="309"/>
        <end position="326"/>
    </location>
</feature>
<dbReference type="Proteomes" id="UP001595443">
    <property type="component" value="Unassembled WGS sequence"/>
</dbReference>
<proteinExistence type="predicted"/>
<comment type="caution">
    <text evidence="8">The sequence shown here is derived from an EMBL/GenBank/DDBJ whole genome shotgun (WGS) entry which is preliminary data.</text>
</comment>
<feature type="transmembrane region" description="Helical" evidence="6">
    <location>
        <begin position="284"/>
        <end position="302"/>
    </location>
</feature>
<organism evidence="8 9">
    <name type="scientific">Acidimangrovimonas pyrenivorans</name>
    <dbReference type="NCBI Taxonomy" id="2030798"/>
    <lineage>
        <taxon>Bacteria</taxon>
        <taxon>Pseudomonadati</taxon>
        <taxon>Pseudomonadota</taxon>
        <taxon>Alphaproteobacteria</taxon>
        <taxon>Rhodobacterales</taxon>
        <taxon>Paracoccaceae</taxon>
        <taxon>Acidimangrovimonas</taxon>
    </lineage>
</organism>
<feature type="domain" description="Sodium/calcium exchanger membrane region" evidence="7">
    <location>
        <begin position="5"/>
        <end position="140"/>
    </location>
</feature>
<gene>
    <name evidence="8" type="ORF">ACFOES_12895</name>
</gene>
<feature type="transmembrane region" description="Helical" evidence="6">
    <location>
        <begin position="6"/>
        <end position="23"/>
    </location>
</feature>
<feature type="transmembrane region" description="Helical" evidence="6">
    <location>
        <begin position="30"/>
        <end position="48"/>
    </location>
</feature>
<dbReference type="PANTHER" id="PTHR10846">
    <property type="entry name" value="SODIUM/POTASSIUM/CALCIUM EXCHANGER"/>
    <property type="match status" value="1"/>
</dbReference>
<feature type="transmembrane region" description="Helical" evidence="6">
    <location>
        <begin position="68"/>
        <end position="91"/>
    </location>
</feature>
<evidence type="ECO:0000313" key="8">
    <source>
        <dbReference type="EMBL" id="MFC2968997.1"/>
    </source>
</evidence>
<evidence type="ECO:0000256" key="4">
    <source>
        <dbReference type="ARBA" id="ARBA00023136"/>
    </source>
</evidence>
<evidence type="ECO:0000256" key="5">
    <source>
        <dbReference type="SAM" id="MobiDB-lite"/>
    </source>
</evidence>
<evidence type="ECO:0000256" key="1">
    <source>
        <dbReference type="ARBA" id="ARBA00004141"/>
    </source>
</evidence>
<dbReference type="InterPro" id="IPR004837">
    <property type="entry name" value="NaCa_Exmemb"/>
</dbReference>
<dbReference type="EMBL" id="JBHRSK010000008">
    <property type="protein sequence ID" value="MFC2968997.1"/>
    <property type="molecule type" value="Genomic_DNA"/>
</dbReference>
<reference evidence="9" key="1">
    <citation type="journal article" date="2019" name="Int. J. Syst. Evol. Microbiol.">
        <title>The Global Catalogue of Microorganisms (GCM) 10K type strain sequencing project: providing services to taxonomists for standard genome sequencing and annotation.</title>
        <authorList>
            <consortium name="The Broad Institute Genomics Platform"/>
            <consortium name="The Broad Institute Genome Sequencing Center for Infectious Disease"/>
            <person name="Wu L."/>
            <person name="Ma J."/>
        </authorList>
    </citation>
    <scope>NUCLEOTIDE SEQUENCE [LARGE SCALE GENOMIC DNA]</scope>
    <source>
        <strain evidence="9">KCTC 62192</strain>
    </source>
</reference>
<dbReference type="InterPro" id="IPR044880">
    <property type="entry name" value="NCX_ion-bd_dom_sf"/>
</dbReference>
<accession>A0ABV7AJT3</accession>
<feature type="transmembrane region" description="Helical" evidence="6">
    <location>
        <begin position="250"/>
        <end position="272"/>
    </location>
</feature>
<comment type="subcellular location">
    <subcellularLocation>
        <location evidence="1">Membrane</location>
        <topology evidence="1">Multi-pass membrane protein</topology>
    </subcellularLocation>
</comment>
<evidence type="ECO:0000313" key="9">
    <source>
        <dbReference type="Proteomes" id="UP001595443"/>
    </source>
</evidence>
<dbReference type="PANTHER" id="PTHR10846:SF8">
    <property type="entry name" value="INNER MEMBRANE PROTEIN YRBG"/>
    <property type="match status" value="1"/>
</dbReference>
<dbReference type="InterPro" id="IPR004481">
    <property type="entry name" value="K/Na/Ca-exchanger"/>
</dbReference>
<dbReference type="Gene3D" id="1.20.1420.30">
    <property type="entry name" value="NCX, central ion-binding region"/>
    <property type="match status" value="1"/>
</dbReference>
<evidence type="ECO:0000256" key="3">
    <source>
        <dbReference type="ARBA" id="ARBA00022989"/>
    </source>
</evidence>
<dbReference type="Pfam" id="PF01699">
    <property type="entry name" value="Na_Ca_ex"/>
    <property type="match status" value="2"/>
</dbReference>
<name>A0ABV7AJT3_9RHOB</name>